<dbReference type="EMBL" id="PJQY01000064">
    <property type="protein sequence ID" value="PQQ19503.1"/>
    <property type="molecule type" value="Genomic_DNA"/>
</dbReference>
<accession>A0A314ZM22</accession>
<dbReference type="Gene3D" id="3.30.710.10">
    <property type="entry name" value="Potassium Channel Kv1.1, Chain A"/>
    <property type="match status" value="2"/>
</dbReference>
<name>A0A314ZM22_PRUYE</name>
<feature type="compositionally biased region" description="Polar residues" evidence="4">
    <location>
        <begin position="575"/>
        <end position="585"/>
    </location>
</feature>
<dbReference type="FunFam" id="3.30.710.10:FF:000144">
    <property type="entry name" value="BTB/POZ domain-containing protein"/>
    <property type="match status" value="1"/>
</dbReference>
<dbReference type="OrthoDB" id="684045at2759"/>
<dbReference type="InterPro" id="IPR000210">
    <property type="entry name" value="BTB/POZ_dom"/>
</dbReference>
<feature type="region of interest" description="Disordered" evidence="4">
    <location>
        <begin position="572"/>
        <end position="595"/>
    </location>
</feature>
<dbReference type="Pfam" id="PF00651">
    <property type="entry name" value="BTB"/>
    <property type="match status" value="2"/>
</dbReference>
<dbReference type="InterPro" id="IPR011333">
    <property type="entry name" value="SKP1/BTB/POZ_sf"/>
</dbReference>
<dbReference type="Proteomes" id="UP000250321">
    <property type="component" value="Unassembled WGS sequence"/>
</dbReference>
<dbReference type="PROSITE" id="PS50097">
    <property type="entry name" value="BTB"/>
    <property type="match status" value="2"/>
</dbReference>
<keyword evidence="7" id="KW-1185">Reference proteome</keyword>
<dbReference type="PANTHER" id="PTHR46231:SF1">
    <property type="entry name" value="ANKYRIN REPEAT AND BTB_POZ DOMAIN-CONTAINING PROTEIN 1"/>
    <property type="match status" value="1"/>
</dbReference>
<evidence type="ECO:0000256" key="2">
    <source>
        <dbReference type="ARBA" id="ARBA00022737"/>
    </source>
</evidence>
<feature type="domain" description="BTB" evidence="5">
    <location>
        <begin position="173"/>
        <end position="240"/>
    </location>
</feature>
<evidence type="ECO:0000256" key="4">
    <source>
        <dbReference type="SAM" id="MobiDB-lite"/>
    </source>
</evidence>
<comment type="caution">
    <text evidence="6">The sequence shown here is derived from an EMBL/GenBank/DDBJ whole genome shotgun (WGS) entry which is preliminary data.</text>
</comment>
<dbReference type="GO" id="GO:0000151">
    <property type="term" value="C:ubiquitin ligase complex"/>
    <property type="evidence" value="ECO:0007669"/>
    <property type="project" value="TreeGrafter"/>
</dbReference>
<dbReference type="SUPFAM" id="SSF48403">
    <property type="entry name" value="Ankyrin repeat"/>
    <property type="match status" value="1"/>
</dbReference>
<dbReference type="CDD" id="cd18186">
    <property type="entry name" value="BTB_POZ_ZBTB_KLHL-like"/>
    <property type="match status" value="1"/>
</dbReference>
<reference evidence="6 7" key="1">
    <citation type="submission" date="2018-02" db="EMBL/GenBank/DDBJ databases">
        <title>Draft genome of wild Prunus yedoensis var. nudiflora.</title>
        <authorList>
            <person name="Baek S."/>
            <person name="Kim J.-H."/>
            <person name="Choi K."/>
            <person name="Kim G.-B."/>
            <person name="Cho A."/>
            <person name="Jang H."/>
            <person name="Shin C.-H."/>
            <person name="Yu H.-J."/>
            <person name="Mun J.-H."/>
        </authorList>
    </citation>
    <scope>NUCLEOTIDE SEQUENCE [LARGE SCALE GENOMIC DNA]</scope>
    <source>
        <strain evidence="7">cv. Jeju island</strain>
        <tissue evidence="6">Leaf</tissue>
    </source>
</reference>
<evidence type="ECO:0000259" key="5">
    <source>
        <dbReference type="PROSITE" id="PS50097"/>
    </source>
</evidence>
<feature type="domain" description="BTB" evidence="5">
    <location>
        <begin position="345"/>
        <end position="421"/>
    </location>
</feature>
<dbReference type="SUPFAM" id="SSF54695">
    <property type="entry name" value="POZ domain"/>
    <property type="match status" value="2"/>
</dbReference>
<comment type="pathway">
    <text evidence="1">Protein modification; protein ubiquitination.</text>
</comment>
<dbReference type="Gene3D" id="1.25.40.20">
    <property type="entry name" value="Ankyrin repeat-containing domain"/>
    <property type="match status" value="1"/>
</dbReference>
<keyword evidence="2" id="KW-0677">Repeat</keyword>
<gene>
    <name evidence="6" type="ORF">Pyn_12112</name>
</gene>
<dbReference type="STRING" id="2094558.A0A314ZM22"/>
<dbReference type="FunFam" id="1.25.40.20:FF:000328">
    <property type="entry name" value="BTB/POZ domain-containing protein"/>
    <property type="match status" value="1"/>
</dbReference>
<dbReference type="PANTHER" id="PTHR46231">
    <property type="entry name" value="ANKYRIN REPEAT AND BTB/POZ DOMAIN-CONTAINING PROTEIN 1"/>
    <property type="match status" value="1"/>
</dbReference>
<dbReference type="Pfam" id="PF13637">
    <property type="entry name" value="Ank_4"/>
    <property type="match status" value="1"/>
</dbReference>
<organism evidence="6 7">
    <name type="scientific">Prunus yedoensis var. nudiflora</name>
    <dbReference type="NCBI Taxonomy" id="2094558"/>
    <lineage>
        <taxon>Eukaryota</taxon>
        <taxon>Viridiplantae</taxon>
        <taxon>Streptophyta</taxon>
        <taxon>Embryophyta</taxon>
        <taxon>Tracheophyta</taxon>
        <taxon>Spermatophyta</taxon>
        <taxon>Magnoliopsida</taxon>
        <taxon>eudicotyledons</taxon>
        <taxon>Gunneridae</taxon>
        <taxon>Pentapetalae</taxon>
        <taxon>rosids</taxon>
        <taxon>fabids</taxon>
        <taxon>Rosales</taxon>
        <taxon>Rosaceae</taxon>
        <taxon>Amygdaloideae</taxon>
        <taxon>Amygdaleae</taxon>
        <taxon>Prunus</taxon>
    </lineage>
</organism>
<proteinExistence type="predicted"/>
<protein>
    <submittedName>
        <fullName evidence="6">BTB/POZ domain-containing protein</fullName>
    </submittedName>
</protein>
<dbReference type="InterPro" id="IPR036770">
    <property type="entry name" value="Ankyrin_rpt-contain_sf"/>
</dbReference>
<sequence>MTRKRQPWTIDPELDGIDLDASDFAASLPLKKVPNGDVFEASRAGDVDRLSYLLESGVNVNARDQWDSVALYYACLAGHLEAARMLLENGAICSEHTFDGDRCHYAALNLKVRKLLKAFEARPPPLSPLQAAMRETFLGCGANSAYLEQADNTQFQISGLQSNDGTNSHYFTPDVVFFVQGRPIEAHRVILSARSPFFKTKFVTDWKQRKEVRFAREKLSYPALYSLIHFFYSDRLEVAVDDMEDIVRICKVCKCESLQSILEKELIHQKYAEYKALRDIDSSKKRFILQGLSLPEEDQLHAGLHNILHISLANSTLEPDLDNGVSDLTSCVGMMQISDFENDLADVCVRVDKKNFRCHQVVLASRSEYFKARLSRMKDFHEGKNDLPIDTLPILEEHDLSSEAFEKMIEYMYTDRLKDIEPDQAGEIFDAASRYLLFPLKRAVADVLLPQLESASPGEMCHWLILSDMYGVLKIREFCLDAIACNFETFAETCEFRAMLLTLPPPSGDSSFRTTVPSAPGAEVNTDQRNLLDDLREKWLEAEAAELDKRDESALIFDKRLEMLMVVAEREKSDGLTNDTPNGPRTSLFPCPTAP</sequence>
<evidence type="ECO:0000313" key="7">
    <source>
        <dbReference type="Proteomes" id="UP000250321"/>
    </source>
</evidence>
<evidence type="ECO:0000313" key="6">
    <source>
        <dbReference type="EMBL" id="PQQ19503.1"/>
    </source>
</evidence>
<dbReference type="GO" id="GO:0005737">
    <property type="term" value="C:cytoplasm"/>
    <property type="evidence" value="ECO:0007669"/>
    <property type="project" value="TreeGrafter"/>
</dbReference>
<dbReference type="SMART" id="SM00225">
    <property type="entry name" value="BTB"/>
    <property type="match status" value="2"/>
</dbReference>
<dbReference type="InterPro" id="IPR002110">
    <property type="entry name" value="Ankyrin_rpt"/>
</dbReference>
<dbReference type="InterPro" id="IPR044515">
    <property type="entry name" value="ABTB1"/>
</dbReference>
<keyword evidence="3" id="KW-0040">ANK repeat</keyword>
<dbReference type="AlphaFoldDB" id="A0A314ZM22"/>
<evidence type="ECO:0000256" key="3">
    <source>
        <dbReference type="ARBA" id="ARBA00023043"/>
    </source>
</evidence>
<evidence type="ECO:0000256" key="1">
    <source>
        <dbReference type="ARBA" id="ARBA00004906"/>
    </source>
</evidence>